<dbReference type="InterPro" id="IPR036390">
    <property type="entry name" value="WH_DNA-bd_sf"/>
</dbReference>
<dbReference type="EMBL" id="FUYF01000005">
    <property type="protein sequence ID" value="SKA82817.1"/>
    <property type="molecule type" value="Genomic_DNA"/>
</dbReference>
<dbReference type="Gene3D" id="1.10.10.10">
    <property type="entry name" value="Winged helix-like DNA-binding domain superfamily/Winged helix DNA-binding domain"/>
    <property type="match status" value="1"/>
</dbReference>
<keyword evidence="4" id="KW-0804">Transcription</keyword>
<evidence type="ECO:0000313" key="5">
    <source>
        <dbReference type="EMBL" id="SKA82817.1"/>
    </source>
</evidence>
<keyword evidence="6" id="KW-1185">Reference proteome</keyword>
<gene>
    <name evidence="5" type="ORF">SAMN02745178_01222</name>
</gene>
<protein>
    <submittedName>
        <fullName evidence="5">Predicted transcriptional regulator</fullName>
    </submittedName>
</protein>
<dbReference type="AlphaFoldDB" id="A0A1T4X083"/>
<evidence type="ECO:0000256" key="4">
    <source>
        <dbReference type="ARBA" id="ARBA00023163"/>
    </source>
</evidence>
<dbReference type="RefSeq" id="WP_078784187.1">
    <property type="nucleotide sequence ID" value="NZ_FUYF01000005.1"/>
</dbReference>
<dbReference type="GeneID" id="93337698"/>
<dbReference type="Gene3D" id="1.10.4040.10">
    <property type="entry name" value="Penicillinase repressor domain"/>
    <property type="match status" value="1"/>
</dbReference>
<accession>A0A1T4X083</accession>
<organism evidence="5 6">
    <name type="scientific">Gemmiger formicilis</name>
    <dbReference type="NCBI Taxonomy" id="745368"/>
    <lineage>
        <taxon>Bacteria</taxon>
        <taxon>Bacillati</taxon>
        <taxon>Bacillota</taxon>
        <taxon>Clostridia</taxon>
        <taxon>Eubacteriales</taxon>
        <taxon>Gemmiger</taxon>
    </lineage>
</organism>
<sequence>MSKIKHLPDAELEIMNALWDADAPLTAAELETALPGPPRARTTLLTLLARLEEKGCVTREKQGRGYLYTAALTRAAYLPAESRSLWGRLFGGSPRNFVAALAETDTLTDADIDELAEYLEELKKERK</sequence>
<dbReference type="STRING" id="745368.SAMN02745178_01222"/>
<reference evidence="5 6" key="1">
    <citation type="submission" date="2017-02" db="EMBL/GenBank/DDBJ databases">
        <authorList>
            <person name="Peterson S.W."/>
        </authorList>
    </citation>
    <scope>NUCLEOTIDE SEQUENCE [LARGE SCALE GENOMIC DNA]</scope>
    <source>
        <strain evidence="5 6">ATCC 27749</strain>
    </source>
</reference>
<evidence type="ECO:0000313" key="6">
    <source>
        <dbReference type="Proteomes" id="UP000190286"/>
    </source>
</evidence>
<keyword evidence="2" id="KW-0805">Transcription regulation</keyword>
<proteinExistence type="inferred from homology"/>
<dbReference type="InterPro" id="IPR005650">
    <property type="entry name" value="BlaI_family"/>
</dbReference>
<dbReference type="GO" id="GO:0045892">
    <property type="term" value="P:negative regulation of DNA-templated transcription"/>
    <property type="evidence" value="ECO:0007669"/>
    <property type="project" value="InterPro"/>
</dbReference>
<dbReference type="Pfam" id="PF03965">
    <property type="entry name" value="Penicillinase_R"/>
    <property type="match status" value="1"/>
</dbReference>
<comment type="similarity">
    <text evidence="1">Belongs to the BlaI transcriptional regulatory family.</text>
</comment>
<dbReference type="Proteomes" id="UP000190286">
    <property type="component" value="Unassembled WGS sequence"/>
</dbReference>
<evidence type="ECO:0000256" key="2">
    <source>
        <dbReference type="ARBA" id="ARBA00023015"/>
    </source>
</evidence>
<dbReference type="SUPFAM" id="SSF46785">
    <property type="entry name" value="Winged helix' DNA-binding domain"/>
    <property type="match status" value="1"/>
</dbReference>
<evidence type="ECO:0000256" key="3">
    <source>
        <dbReference type="ARBA" id="ARBA00023125"/>
    </source>
</evidence>
<name>A0A1T4X083_9FIRM</name>
<dbReference type="PIRSF" id="PIRSF019455">
    <property type="entry name" value="CopR_AtkY"/>
    <property type="match status" value="1"/>
</dbReference>
<keyword evidence="3" id="KW-0238">DNA-binding</keyword>
<evidence type="ECO:0000256" key="1">
    <source>
        <dbReference type="ARBA" id="ARBA00011046"/>
    </source>
</evidence>
<dbReference type="InterPro" id="IPR036388">
    <property type="entry name" value="WH-like_DNA-bd_sf"/>
</dbReference>
<dbReference type="GO" id="GO:0003677">
    <property type="term" value="F:DNA binding"/>
    <property type="evidence" value="ECO:0007669"/>
    <property type="project" value="UniProtKB-KW"/>
</dbReference>